<feature type="region of interest" description="Disordered" evidence="1">
    <location>
        <begin position="18"/>
        <end position="87"/>
    </location>
</feature>
<evidence type="ECO:0000313" key="3">
    <source>
        <dbReference type="Proteomes" id="UP000887116"/>
    </source>
</evidence>
<reference evidence="2" key="1">
    <citation type="submission" date="2020-07" db="EMBL/GenBank/DDBJ databases">
        <title>Multicomponent nature underlies the extraordinary mechanical properties of spider dragline silk.</title>
        <authorList>
            <person name="Kono N."/>
            <person name="Nakamura H."/>
            <person name="Mori M."/>
            <person name="Yoshida Y."/>
            <person name="Ohtoshi R."/>
            <person name="Malay A.D."/>
            <person name="Moran D.A.P."/>
            <person name="Tomita M."/>
            <person name="Numata K."/>
            <person name="Arakawa K."/>
        </authorList>
    </citation>
    <scope>NUCLEOTIDE SEQUENCE</scope>
</reference>
<accession>A0A8X6FWT6</accession>
<dbReference type="Proteomes" id="UP000887116">
    <property type="component" value="Unassembled WGS sequence"/>
</dbReference>
<gene>
    <name evidence="2" type="ORF">TNCT_136251</name>
</gene>
<dbReference type="EMBL" id="BMAO01013473">
    <property type="protein sequence ID" value="GFQ89069.1"/>
    <property type="molecule type" value="Genomic_DNA"/>
</dbReference>
<evidence type="ECO:0000256" key="1">
    <source>
        <dbReference type="SAM" id="MobiDB-lite"/>
    </source>
</evidence>
<protein>
    <submittedName>
        <fullName evidence="2">Uncharacterized protein</fullName>
    </submittedName>
</protein>
<organism evidence="2 3">
    <name type="scientific">Trichonephila clavata</name>
    <name type="common">Joro spider</name>
    <name type="synonym">Nephila clavata</name>
    <dbReference type="NCBI Taxonomy" id="2740835"/>
    <lineage>
        <taxon>Eukaryota</taxon>
        <taxon>Metazoa</taxon>
        <taxon>Ecdysozoa</taxon>
        <taxon>Arthropoda</taxon>
        <taxon>Chelicerata</taxon>
        <taxon>Arachnida</taxon>
        <taxon>Araneae</taxon>
        <taxon>Araneomorphae</taxon>
        <taxon>Entelegynae</taxon>
        <taxon>Araneoidea</taxon>
        <taxon>Nephilidae</taxon>
        <taxon>Trichonephila</taxon>
    </lineage>
</organism>
<evidence type="ECO:0000313" key="2">
    <source>
        <dbReference type="EMBL" id="GFQ89069.1"/>
    </source>
</evidence>
<feature type="compositionally biased region" description="Polar residues" evidence="1">
    <location>
        <begin position="67"/>
        <end position="87"/>
    </location>
</feature>
<sequence length="87" mass="9995">MGYRELCQYYLMEKIYHSRDRGEGDVEKDKSSDEVSREAQGEAGVKGQAREENNKVKQLQGKWRRSSGLSSTLHSEVQQQEAASRMK</sequence>
<keyword evidence="3" id="KW-1185">Reference proteome</keyword>
<name>A0A8X6FWT6_TRICU</name>
<dbReference type="AlphaFoldDB" id="A0A8X6FWT6"/>
<comment type="caution">
    <text evidence="2">The sequence shown here is derived from an EMBL/GenBank/DDBJ whole genome shotgun (WGS) entry which is preliminary data.</text>
</comment>
<proteinExistence type="predicted"/>
<feature type="compositionally biased region" description="Basic and acidic residues" evidence="1">
    <location>
        <begin position="18"/>
        <end position="40"/>
    </location>
</feature>